<dbReference type="EMBL" id="CAJOBD010004280">
    <property type="protein sequence ID" value="CAF3988008.1"/>
    <property type="molecule type" value="Genomic_DNA"/>
</dbReference>
<evidence type="ECO:0000313" key="4">
    <source>
        <dbReference type="Proteomes" id="UP000663823"/>
    </source>
</evidence>
<accession>A0A820B663</accession>
<dbReference type="EMBL" id="CAJOAX010021715">
    <property type="protein sequence ID" value="CAF4202950.1"/>
    <property type="molecule type" value="Genomic_DNA"/>
</dbReference>
<dbReference type="EMBL" id="CAJNOU010003372">
    <property type="protein sequence ID" value="CAF1387060.1"/>
    <property type="molecule type" value="Genomic_DNA"/>
</dbReference>
<name>A0A820B663_9BILA</name>
<dbReference type="Proteomes" id="UP000663889">
    <property type="component" value="Unassembled WGS sequence"/>
</dbReference>
<evidence type="ECO:0000313" key="3">
    <source>
        <dbReference type="EMBL" id="CAF4202950.1"/>
    </source>
</evidence>
<reference evidence="3" key="1">
    <citation type="submission" date="2021-02" db="EMBL/GenBank/DDBJ databases">
        <authorList>
            <person name="Nowell W R."/>
        </authorList>
    </citation>
    <scope>NUCLEOTIDE SEQUENCE</scope>
</reference>
<feature type="non-terminal residue" evidence="3">
    <location>
        <position position="1"/>
    </location>
</feature>
<organism evidence="3 4">
    <name type="scientific">Rotaria sordida</name>
    <dbReference type="NCBI Taxonomy" id="392033"/>
    <lineage>
        <taxon>Eukaryota</taxon>
        <taxon>Metazoa</taxon>
        <taxon>Spiralia</taxon>
        <taxon>Gnathifera</taxon>
        <taxon>Rotifera</taxon>
        <taxon>Eurotatoria</taxon>
        <taxon>Bdelloidea</taxon>
        <taxon>Philodinida</taxon>
        <taxon>Philodinidae</taxon>
        <taxon>Rotaria</taxon>
    </lineage>
</organism>
<sequence length="102" mass="11502">FGFYAYPFDDHLFDVDLLTLIECSLRQPYFNSSTSSTFNKSIAIITLNMFPTSINSTGETNDRISVIVSSFPISTTTIDNKINNNLIGTSLWLTHLPSIFKR</sequence>
<dbReference type="AlphaFoldDB" id="A0A820B663"/>
<protein>
    <submittedName>
        <fullName evidence="3">Uncharacterized protein</fullName>
    </submittedName>
</protein>
<evidence type="ECO:0000313" key="2">
    <source>
        <dbReference type="EMBL" id="CAF3988008.1"/>
    </source>
</evidence>
<dbReference type="Proteomes" id="UP000663836">
    <property type="component" value="Unassembled WGS sequence"/>
</dbReference>
<gene>
    <name evidence="2" type="ORF">JBS370_LOCUS25561</name>
    <name evidence="3" type="ORF">OTI717_LOCUS38649</name>
    <name evidence="1" type="ORF">SEV965_LOCUS30721</name>
</gene>
<proteinExistence type="predicted"/>
<dbReference type="Proteomes" id="UP000663823">
    <property type="component" value="Unassembled WGS sequence"/>
</dbReference>
<comment type="caution">
    <text evidence="3">The sequence shown here is derived from an EMBL/GenBank/DDBJ whole genome shotgun (WGS) entry which is preliminary data.</text>
</comment>
<evidence type="ECO:0000313" key="1">
    <source>
        <dbReference type="EMBL" id="CAF1387060.1"/>
    </source>
</evidence>